<protein>
    <submittedName>
        <fullName evidence="3">Sporulation protein YqfD</fullName>
    </submittedName>
</protein>
<evidence type="ECO:0000313" key="4">
    <source>
        <dbReference type="Proteomes" id="UP001597040"/>
    </source>
</evidence>
<accession>A0ABW3LM55</accession>
<evidence type="ECO:0000313" key="3">
    <source>
        <dbReference type="EMBL" id="MFD1038519.1"/>
    </source>
</evidence>
<feature type="transmembrane region" description="Helical" evidence="2">
    <location>
        <begin position="91"/>
        <end position="110"/>
    </location>
</feature>
<comment type="caution">
    <text evidence="3">The sequence shown here is derived from an EMBL/GenBank/DDBJ whole genome shotgun (WGS) entry which is preliminary data.</text>
</comment>
<sequence>MKYIQGSYITGYVTVLVKGKMPELFFQECAKREIIVWNIKKESPDSCKGNVKLGDIPALKKIKRKSTYKLTFIDKKGSPFIISKFLKRKEVIAGLAMAFLLTLFLSNIIWKVEITSVPTDIEEKIIKQLSSYGVHTGAWKFSLDPPSDIQQKLVHDIPELLWVGVHQKGTTYYLEGVEKLVVEEKKEEGPRNLVATKKGVINNIYVSKGIPRVNVNDYVEPGDILVSGEIGSVKENDEEDKDKKDEKDKKENTRSIAAEGEITATTWYETNVTVPLETNYEQLTGNKKNKYYLKIGTVQVPIWGFKKPDYKEIHRETNVQSLNILKWQLPVKIVTSILSEKMYNKIDRSKEEAISHGIQQARKELQLRLGPDAKIQSEKVLHQSIESGKVKLTLYITVEENIAKAEPITQGD</sequence>
<dbReference type="EMBL" id="JBHTKJ010000021">
    <property type="protein sequence ID" value="MFD1038519.1"/>
    <property type="molecule type" value="Genomic_DNA"/>
</dbReference>
<keyword evidence="4" id="KW-1185">Reference proteome</keyword>
<dbReference type="Pfam" id="PF06898">
    <property type="entry name" value="YqfD"/>
    <property type="match status" value="1"/>
</dbReference>
<name>A0ABW3LM55_9BACI</name>
<dbReference type="PIRSF" id="PIRSF029895">
    <property type="entry name" value="SpoIV"/>
    <property type="match status" value="1"/>
</dbReference>
<feature type="compositionally biased region" description="Basic and acidic residues" evidence="1">
    <location>
        <begin position="241"/>
        <end position="253"/>
    </location>
</feature>
<evidence type="ECO:0000256" key="1">
    <source>
        <dbReference type="SAM" id="MobiDB-lite"/>
    </source>
</evidence>
<keyword evidence="2" id="KW-0472">Membrane</keyword>
<proteinExistence type="predicted"/>
<keyword evidence="2" id="KW-0812">Transmembrane</keyword>
<dbReference type="Proteomes" id="UP001597040">
    <property type="component" value="Unassembled WGS sequence"/>
</dbReference>
<evidence type="ECO:0000256" key="2">
    <source>
        <dbReference type="SAM" id="Phobius"/>
    </source>
</evidence>
<dbReference type="NCBIfam" id="TIGR02876">
    <property type="entry name" value="spore_yqfD"/>
    <property type="match status" value="1"/>
</dbReference>
<gene>
    <name evidence="3" type="primary">yqfD</name>
    <name evidence="3" type="ORF">ACFQ3N_08955</name>
</gene>
<reference evidence="4" key="1">
    <citation type="journal article" date="2019" name="Int. J. Syst. Evol. Microbiol.">
        <title>The Global Catalogue of Microorganisms (GCM) 10K type strain sequencing project: providing services to taxonomists for standard genome sequencing and annotation.</title>
        <authorList>
            <consortium name="The Broad Institute Genomics Platform"/>
            <consortium name="The Broad Institute Genome Sequencing Center for Infectious Disease"/>
            <person name="Wu L."/>
            <person name="Ma J."/>
        </authorList>
    </citation>
    <scope>NUCLEOTIDE SEQUENCE [LARGE SCALE GENOMIC DNA]</scope>
    <source>
        <strain evidence="4">CCUG 56754</strain>
    </source>
</reference>
<dbReference type="RefSeq" id="WP_390361569.1">
    <property type="nucleotide sequence ID" value="NZ_JBHTKJ010000021.1"/>
</dbReference>
<keyword evidence="2" id="KW-1133">Transmembrane helix</keyword>
<dbReference type="InterPro" id="IPR010690">
    <property type="entry name" value="YqfD"/>
</dbReference>
<feature type="region of interest" description="Disordered" evidence="1">
    <location>
        <begin position="229"/>
        <end position="255"/>
    </location>
</feature>
<organism evidence="3 4">
    <name type="scientific">Virgibacillus byunsanensis</name>
    <dbReference type="NCBI Taxonomy" id="570945"/>
    <lineage>
        <taxon>Bacteria</taxon>
        <taxon>Bacillati</taxon>
        <taxon>Bacillota</taxon>
        <taxon>Bacilli</taxon>
        <taxon>Bacillales</taxon>
        <taxon>Bacillaceae</taxon>
        <taxon>Virgibacillus</taxon>
    </lineage>
</organism>